<reference evidence="2 3" key="1">
    <citation type="submission" date="2015-09" db="EMBL/GenBank/DDBJ databases">
        <title>Aphanizomenon flos-aquae WA102.</title>
        <authorList>
            <person name="Driscoll C."/>
        </authorList>
    </citation>
    <scope>NUCLEOTIDE SEQUENCE [LARGE SCALE GENOMIC DNA]</scope>
    <source>
        <strain evidence="2">WA102</strain>
    </source>
</reference>
<proteinExistence type="predicted"/>
<organism evidence="2 3">
    <name type="scientific">Aphanizomenon flos-aquae WA102</name>
    <dbReference type="NCBI Taxonomy" id="1710896"/>
    <lineage>
        <taxon>Bacteria</taxon>
        <taxon>Bacillati</taxon>
        <taxon>Cyanobacteriota</taxon>
        <taxon>Cyanophyceae</taxon>
        <taxon>Nostocales</taxon>
        <taxon>Aphanizomenonaceae</taxon>
        <taxon>Aphanizomenon</taxon>
    </lineage>
</organism>
<evidence type="ECO:0000256" key="1">
    <source>
        <dbReference type="SAM" id="MobiDB-lite"/>
    </source>
</evidence>
<feature type="region of interest" description="Disordered" evidence="1">
    <location>
        <begin position="185"/>
        <end position="239"/>
    </location>
</feature>
<evidence type="ECO:0000313" key="2">
    <source>
        <dbReference type="EMBL" id="OBQ42420.1"/>
    </source>
</evidence>
<evidence type="ECO:0000313" key="3">
    <source>
        <dbReference type="Proteomes" id="UP000092093"/>
    </source>
</evidence>
<dbReference type="Proteomes" id="UP000092093">
    <property type="component" value="Unassembled WGS sequence"/>
</dbReference>
<protein>
    <submittedName>
        <fullName evidence="2">Uncharacterized protein</fullName>
    </submittedName>
</protein>
<dbReference type="PATRIC" id="fig|1710896.3.peg.3803"/>
<name>A0A1B7WZD4_APHFL</name>
<feature type="compositionally biased region" description="Basic residues" evidence="1">
    <location>
        <begin position="188"/>
        <end position="198"/>
    </location>
</feature>
<comment type="caution">
    <text evidence="2">The sequence shown here is derived from an EMBL/GenBank/DDBJ whole genome shotgun (WGS) entry which is preliminary data.</text>
</comment>
<accession>A0A1B7WZD4</accession>
<feature type="compositionally biased region" description="Basic and acidic residues" evidence="1">
    <location>
        <begin position="199"/>
        <end position="225"/>
    </location>
</feature>
<sequence>MKIQKNLVFKADGKTWKTVELNKRSWKCVNTNDPLEVVIFSSIKISSSVKDSTDDTSQKSIENIAKEIEIGMGFFDEFGNILSIAEKLPDGFWVCQLNKKDKSEKEDITIYYSRYIAISIHHFGKAIFFNDAEENEDIKRAKQSNSSRKYLATEKGKEALRKYRMSKKGRDATNKAIKKYFATEKGKEAKKRYMKKYKARPEVQERQRERDRARDRTEYMRNYMRERRKKKSTEKSAQT</sequence>
<dbReference type="EMBL" id="LJOW01000106">
    <property type="protein sequence ID" value="OBQ42420.1"/>
    <property type="molecule type" value="Genomic_DNA"/>
</dbReference>
<gene>
    <name evidence="2" type="ORF">AN484_17890</name>
</gene>
<dbReference type="AlphaFoldDB" id="A0A1B7WZD4"/>